<name>A0A565A629_PLAVI</name>
<dbReference type="VEuPathDB" id="PlasmoDB:PVP01_0003060"/>
<feature type="transmembrane region" description="Helical" evidence="1">
    <location>
        <begin position="524"/>
        <end position="546"/>
    </location>
</feature>
<accession>A0A565A629</accession>
<dbReference type="Pfam" id="PF05795">
    <property type="entry name" value="Plasmodium_Vir"/>
    <property type="match status" value="2"/>
</dbReference>
<dbReference type="AlphaFoldDB" id="A0A565A629"/>
<organism evidence="2">
    <name type="scientific">Plasmodium vivax</name>
    <name type="common">malaria parasite P. vivax</name>
    <dbReference type="NCBI Taxonomy" id="5855"/>
    <lineage>
        <taxon>Eukaryota</taxon>
        <taxon>Sar</taxon>
        <taxon>Alveolata</taxon>
        <taxon>Apicomplexa</taxon>
        <taxon>Aconoidasida</taxon>
        <taxon>Haemosporida</taxon>
        <taxon>Plasmodiidae</taxon>
        <taxon>Plasmodium</taxon>
        <taxon>Plasmodium (Plasmodium)</taxon>
    </lineage>
</organism>
<keyword evidence="1" id="KW-0812">Transmembrane</keyword>
<dbReference type="VEuPathDB" id="PlasmoDB:PVX_007085"/>
<evidence type="ECO:0000256" key="1">
    <source>
        <dbReference type="SAM" id="Phobius"/>
    </source>
</evidence>
<dbReference type="VEuPathDB" id="PlasmoDB:PVPAM_020028700"/>
<keyword evidence="1" id="KW-0472">Membrane</keyword>
<gene>
    <name evidence="2" type="ORF">PVP01_0003060</name>
</gene>
<dbReference type="OrthoDB" id="382374at2759"/>
<evidence type="ECO:0000313" key="2">
    <source>
        <dbReference type="EMBL" id="VUZ99591.1"/>
    </source>
</evidence>
<dbReference type="Proteomes" id="UP000220605">
    <property type="component" value="Unassembled WGS sequence"/>
</dbReference>
<keyword evidence="1" id="KW-1133">Transmembrane helix</keyword>
<reference evidence="2" key="1">
    <citation type="submission" date="2016-07" db="EMBL/GenBank/DDBJ databases">
        <authorList>
            <consortium name="Pathogen Informatics"/>
        </authorList>
    </citation>
    <scope>NUCLEOTIDE SEQUENCE</scope>
</reference>
<dbReference type="VEuPathDB" id="PlasmoDB:PVW1_120087900"/>
<proteinExistence type="predicted"/>
<dbReference type="InterPro" id="IPR008780">
    <property type="entry name" value="Plasmodium_Vir"/>
</dbReference>
<protein>
    <submittedName>
        <fullName evidence="2">VIR protein</fullName>
    </submittedName>
</protein>
<dbReference type="EMBL" id="FLZR02000007">
    <property type="protein sequence ID" value="VUZ99591.1"/>
    <property type="molecule type" value="Genomic_DNA"/>
</dbReference>
<sequence length="598" mass="71047">MADNIISEAFNLLTKDEKFSLTSNAYMFYNLIDAKYGSRPTVTVCNKIGGNKFTEYCDAFEKILNEWDDVISTIKFDREKSCHHLMYWIYGSIIKSNVDLYKMPSIYVELGNLLKEKCFKHMKSEFYIKFARVYDTKVLRNKKEFYDFLEYYNRISEILDGDIKKEDSKVYCDYIEYMLNLYNVMVKENSQKLYCEEILAFDKKFSDDKNLTFIKSKCKNISINLSFNQNNEKLCSIKEEPTKKSQPKEAAKSATNENVLKDVEFHELYEEFNKENDMEKYKDHCNGITTLNGTYKGVSNLCMKLARNLTNVSKLENKEKRSTGCSYFVYWVYEQLNNLNSIKSNYSYTNPAMKELYKVVNRINMKEFKDKGCYVYFDYTLDEWNEWKLLHDYFRNYECTIDSKKDTNLDTCKIKCENLNKINELYAKYLGKCCTYFSNGEYSNECPEFFKCDDKYNPYELYVHLSCDPEDIRKNFIKVEKPEFIDYYAKDITEKSKEQSLLNRSSVTHSETPMIADDTPIFDLFYTFVLAAFGLLGASLFFFVFYKFTPLGSRMQGNRRHVRINHYEEFEQEMLDQRLRSRNVNPQNRRARIAYQPG</sequence>